<comment type="catalytic activity">
    <reaction evidence="5">
        <text>glucuronate acceptor + UDP-alpha-D-glucuronate = acceptor beta-D-glucuronoside + UDP + H(+)</text>
        <dbReference type="Rhea" id="RHEA:21032"/>
        <dbReference type="ChEBI" id="CHEBI:15378"/>
        <dbReference type="ChEBI" id="CHEBI:58052"/>
        <dbReference type="ChEBI" id="CHEBI:58223"/>
        <dbReference type="ChEBI" id="CHEBI:132367"/>
        <dbReference type="ChEBI" id="CHEBI:132368"/>
        <dbReference type="EC" id="2.4.1.17"/>
    </reaction>
</comment>
<dbReference type="PANTHER" id="PTHR48043">
    <property type="entry name" value="EG:EG0003.4 PROTEIN-RELATED"/>
    <property type="match status" value="1"/>
</dbReference>
<keyword evidence="5" id="KW-1133">Transmembrane helix</keyword>
<organism evidence="7 8">
    <name type="scientific">Manduca sexta</name>
    <name type="common">Tobacco hawkmoth</name>
    <name type="synonym">Tobacco hornworm</name>
    <dbReference type="NCBI Taxonomy" id="7130"/>
    <lineage>
        <taxon>Eukaryota</taxon>
        <taxon>Metazoa</taxon>
        <taxon>Ecdysozoa</taxon>
        <taxon>Arthropoda</taxon>
        <taxon>Hexapoda</taxon>
        <taxon>Insecta</taxon>
        <taxon>Pterygota</taxon>
        <taxon>Neoptera</taxon>
        <taxon>Endopterygota</taxon>
        <taxon>Lepidoptera</taxon>
        <taxon>Glossata</taxon>
        <taxon>Ditrysia</taxon>
        <taxon>Bombycoidea</taxon>
        <taxon>Sphingidae</taxon>
        <taxon>Sphinginae</taxon>
        <taxon>Sphingini</taxon>
        <taxon>Manduca</taxon>
    </lineage>
</organism>
<feature type="transmembrane region" description="Helical" evidence="5">
    <location>
        <begin position="477"/>
        <end position="505"/>
    </location>
</feature>
<evidence type="ECO:0000256" key="4">
    <source>
        <dbReference type="RuleBase" id="RU003718"/>
    </source>
</evidence>
<evidence type="ECO:0000256" key="6">
    <source>
        <dbReference type="SAM" id="SignalP"/>
    </source>
</evidence>
<feature type="signal peptide" evidence="6">
    <location>
        <begin position="1"/>
        <end position="15"/>
    </location>
</feature>
<dbReference type="CDD" id="cd03784">
    <property type="entry name" value="GT1_Gtf-like"/>
    <property type="match status" value="1"/>
</dbReference>
<sequence length="519" mass="59248">MFMLIPLILCSAVDSARILGVFPMPSISHQVVFRALTLELAKRGHELVVITPNAALPKDRPKDNITEIDTSIAYIQVKQFFNDSAKTILKRGVIADVDAMTSDEMTRTIMIIVEELLENKEVDELLKDKTQKFDLVIAEGFMNYHFMFAKIYKAPLIVFSSFYGYPEIYEMIGAVARHPILYPHTMRGKLQTVSFFDKIKAIHNEYRLRKMFENLENLEAELVNTKFGQDALTIDELKGLPSMVFLNSFHIFDNNRPVPPNIVYLGALHLKPVKELPQDLKQYLDNSKRGVVYVSLGTNVHPSLMEKDFLDAFLIAFRQIPYDILWKFDGDNLENVPDNVRIQKWFPQRDLLVHPKIVLFVTQGGLQSTDEAIDAGVPLVGIPILGDQWFNVHRYEKLGIGVELDSYTLTADDIVKGVNTVAGDDRFRQNIKKLKSIMYDTPQTPLERAVWWTEYVLRHKGAQHLKSPAANMTYAEYFMLDFVLGLLGIFIVALIALVFIIKFVVNLFKSDKGSKLKLN</sequence>
<keyword evidence="2 4" id="KW-0328">Glycosyltransferase</keyword>
<name>A0A921ZMU5_MANSE</name>
<dbReference type="EC" id="2.4.1.17" evidence="5"/>
<evidence type="ECO:0000256" key="3">
    <source>
        <dbReference type="ARBA" id="ARBA00022679"/>
    </source>
</evidence>
<comment type="subcellular location">
    <subcellularLocation>
        <location evidence="5">Membrane</location>
        <topology evidence="5">Single-pass membrane protein</topology>
    </subcellularLocation>
</comment>
<dbReference type="GO" id="GO:0016020">
    <property type="term" value="C:membrane"/>
    <property type="evidence" value="ECO:0007669"/>
    <property type="project" value="UniProtKB-SubCell"/>
</dbReference>
<protein>
    <recommendedName>
        <fullName evidence="5">UDP-glucuronosyltransferase</fullName>
        <ecNumber evidence="5">2.4.1.17</ecNumber>
    </recommendedName>
</protein>
<feature type="chain" id="PRO_5036743841" description="UDP-glucuronosyltransferase" evidence="6">
    <location>
        <begin position="16"/>
        <end position="519"/>
    </location>
</feature>
<reference evidence="7" key="2">
    <citation type="submission" date="2020-12" db="EMBL/GenBank/DDBJ databases">
        <authorList>
            <person name="Kanost M."/>
        </authorList>
    </citation>
    <scope>NUCLEOTIDE SEQUENCE</scope>
</reference>
<dbReference type="Gene3D" id="3.40.50.2000">
    <property type="entry name" value="Glycogen Phosphorylase B"/>
    <property type="match status" value="2"/>
</dbReference>
<evidence type="ECO:0000313" key="7">
    <source>
        <dbReference type="EMBL" id="KAG6460589.1"/>
    </source>
</evidence>
<dbReference type="FunFam" id="3.40.50.2000:FF:000021">
    <property type="entry name" value="UDP-glucuronosyltransferase"/>
    <property type="match status" value="1"/>
</dbReference>
<evidence type="ECO:0000256" key="2">
    <source>
        <dbReference type="ARBA" id="ARBA00022676"/>
    </source>
</evidence>
<dbReference type="InterPro" id="IPR002213">
    <property type="entry name" value="UDP_glucos_trans"/>
</dbReference>
<keyword evidence="3 4" id="KW-0808">Transferase</keyword>
<keyword evidence="5" id="KW-0472">Membrane</keyword>
<dbReference type="PANTHER" id="PTHR48043:SF159">
    <property type="entry name" value="EG:EG0003.4 PROTEIN-RELATED"/>
    <property type="match status" value="1"/>
</dbReference>
<evidence type="ECO:0000256" key="1">
    <source>
        <dbReference type="ARBA" id="ARBA00009995"/>
    </source>
</evidence>
<dbReference type="Proteomes" id="UP000791440">
    <property type="component" value="Unassembled WGS sequence"/>
</dbReference>
<proteinExistence type="inferred from homology"/>
<keyword evidence="8" id="KW-1185">Reference proteome</keyword>
<dbReference type="InterPro" id="IPR035595">
    <property type="entry name" value="UDP_glycos_trans_CS"/>
</dbReference>
<accession>A0A921ZMU5</accession>
<evidence type="ECO:0000313" key="8">
    <source>
        <dbReference type="Proteomes" id="UP000791440"/>
    </source>
</evidence>
<dbReference type="EMBL" id="JH668683">
    <property type="protein sequence ID" value="KAG6460589.1"/>
    <property type="molecule type" value="Genomic_DNA"/>
</dbReference>
<evidence type="ECO:0000256" key="5">
    <source>
        <dbReference type="RuleBase" id="RU362059"/>
    </source>
</evidence>
<dbReference type="InterPro" id="IPR050271">
    <property type="entry name" value="UDP-glycosyltransferase"/>
</dbReference>
<gene>
    <name evidence="7" type="ORF">O3G_MSEX012082</name>
</gene>
<reference evidence="7" key="1">
    <citation type="journal article" date="2016" name="Insect Biochem. Mol. Biol.">
        <title>Multifaceted biological insights from a draft genome sequence of the tobacco hornworm moth, Manduca sexta.</title>
        <authorList>
            <person name="Kanost M.R."/>
            <person name="Arrese E.L."/>
            <person name="Cao X."/>
            <person name="Chen Y.R."/>
            <person name="Chellapilla S."/>
            <person name="Goldsmith M.R."/>
            <person name="Grosse-Wilde E."/>
            <person name="Heckel D.G."/>
            <person name="Herndon N."/>
            <person name="Jiang H."/>
            <person name="Papanicolaou A."/>
            <person name="Qu J."/>
            <person name="Soulages J.L."/>
            <person name="Vogel H."/>
            <person name="Walters J."/>
            <person name="Waterhouse R.M."/>
            <person name="Ahn S.J."/>
            <person name="Almeida F.C."/>
            <person name="An C."/>
            <person name="Aqrawi P."/>
            <person name="Bretschneider A."/>
            <person name="Bryant W.B."/>
            <person name="Bucks S."/>
            <person name="Chao H."/>
            <person name="Chevignon G."/>
            <person name="Christen J.M."/>
            <person name="Clarke D.F."/>
            <person name="Dittmer N.T."/>
            <person name="Ferguson L.C.F."/>
            <person name="Garavelou S."/>
            <person name="Gordon K.H.J."/>
            <person name="Gunaratna R.T."/>
            <person name="Han Y."/>
            <person name="Hauser F."/>
            <person name="He Y."/>
            <person name="Heidel-Fischer H."/>
            <person name="Hirsh A."/>
            <person name="Hu Y."/>
            <person name="Jiang H."/>
            <person name="Kalra D."/>
            <person name="Klinner C."/>
            <person name="Konig C."/>
            <person name="Kovar C."/>
            <person name="Kroll A.R."/>
            <person name="Kuwar S.S."/>
            <person name="Lee S.L."/>
            <person name="Lehman R."/>
            <person name="Li K."/>
            <person name="Li Z."/>
            <person name="Liang H."/>
            <person name="Lovelace S."/>
            <person name="Lu Z."/>
            <person name="Mansfield J.H."/>
            <person name="McCulloch K.J."/>
            <person name="Mathew T."/>
            <person name="Morton B."/>
            <person name="Muzny D.M."/>
            <person name="Neunemann D."/>
            <person name="Ongeri F."/>
            <person name="Pauchet Y."/>
            <person name="Pu L.L."/>
            <person name="Pyrousis I."/>
            <person name="Rao X.J."/>
            <person name="Redding A."/>
            <person name="Roesel C."/>
            <person name="Sanchez-Gracia A."/>
            <person name="Schaack S."/>
            <person name="Shukla A."/>
            <person name="Tetreau G."/>
            <person name="Wang Y."/>
            <person name="Xiong G.H."/>
            <person name="Traut W."/>
            <person name="Walsh T.K."/>
            <person name="Worley K.C."/>
            <person name="Wu D."/>
            <person name="Wu W."/>
            <person name="Wu Y.Q."/>
            <person name="Zhang X."/>
            <person name="Zou Z."/>
            <person name="Zucker H."/>
            <person name="Briscoe A.D."/>
            <person name="Burmester T."/>
            <person name="Clem R.J."/>
            <person name="Feyereisen R."/>
            <person name="Grimmelikhuijzen C.J.P."/>
            <person name="Hamodrakas S.J."/>
            <person name="Hansson B.S."/>
            <person name="Huguet E."/>
            <person name="Jermiin L.S."/>
            <person name="Lan Q."/>
            <person name="Lehman H.K."/>
            <person name="Lorenzen M."/>
            <person name="Merzendorfer H."/>
            <person name="Michalopoulos I."/>
            <person name="Morton D.B."/>
            <person name="Muthukrishnan S."/>
            <person name="Oakeshott J.G."/>
            <person name="Palmer W."/>
            <person name="Park Y."/>
            <person name="Passarelli A.L."/>
            <person name="Rozas J."/>
            <person name="Schwartz L.M."/>
            <person name="Smith W."/>
            <person name="Southgate A."/>
            <person name="Vilcinskas A."/>
            <person name="Vogt R."/>
            <person name="Wang P."/>
            <person name="Werren J."/>
            <person name="Yu X.Q."/>
            <person name="Zhou J.J."/>
            <person name="Brown S.J."/>
            <person name="Scherer S.E."/>
            <person name="Richards S."/>
            <person name="Blissard G.W."/>
        </authorList>
    </citation>
    <scope>NUCLEOTIDE SEQUENCE</scope>
</reference>
<dbReference type="PROSITE" id="PS00375">
    <property type="entry name" value="UDPGT"/>
    <property type="match status" value="1"/>
</dbReference>
<comment type="caution">
    <text evidence="7">The sequence shown here is derived from an EMBL/GenBank/DDBJ whole genome shotgun (WGS) entry which is preliminary data.</text>
</comment>
<keyword evidence="5" id="KW-0812">Transmembrane</keyword>
<dbReference type="Pfam" id="PF00201">
    <property type="entry name" value="UDPGT"/>
    <property type="match status" value="1"/>
</dbReference>
<dbReference type="SUPFAM" id="SSF53756">
    <property type="entry name" value="UDP-Glycosyltransferase/glycogen phosphorylase"/>
    <property type="match status" value="1"/>
</dbReference>
<keyword evidence="6" id="KW-0732">Signal</keyword>
<dbReference type="GO" id="GO:0015020">
    <property type="term" value="F:glucuronosyltransferase activity"/>
    <property type="evidence" value="ECO:0007669"/>
    <property type="project" value="UniProtKB-EC"/>
</dbReference>
<dbReference type="AlphaFoldDB" id="A0A921ZMU5"/>
<comment type="similarity">
    <text evidence="1 4">Belongs to the UDP-glycosyltransferase family.</text>
</comment>